<evidence type="ECO:0000313" key="8">
    <source>
        <dbReference type="EMBL" id="KAG5473021.1"/>
    </source>
</evidence>
<evidence type="ECO:0000256" key="2">
    <source>
        <dbReference type="ARBA" id="ARBA00022692"/>
    </source>
</evidence>
<dbReference type="GO" id="GO:0012505">
    <property type="term" value="C:endomembrane system"/>
    <property type="evidence" value="ECO:0007669"/>
    <property type="project" value="UniProtKB-SubCell"/>
</dbReference>
<dbReference type="InterPro" id="IPR045120">
    <property type="entry name" value="Suco/Slp1-like"/>
</dbReference>
<evidence type="ECO:0000259" key="7">
    <source>
        <dbReference type="PROSITE" id="PS51469"/>
    </source>
</evidence>
<dbReference type="EMBL" id="JAFHKP010000030">
    <property type="protein sequence ID" value="KAG5473021.1"/>
    <property type="molecule type" value="Genomic_DNA"/>
</dbReference>
<dbReference type="KEGG" id="lenr:94170187"/>
<evidence type="ECO:0000256" key="3">
    <source>
        <dbReference type="ARBA" id="ARBA00022989"/>
    </source>
</evidence>
<dbReference type="GO" id="GO:0034975">
    <property type="term" value="P:protein folding in endoplasmic reticulum"/>
    <property type="evidence" value="ECO:0007669"/>
    <property type="project" value="TreeGrafter"/>
</dbReference>
<dbReference type="GO" id="GO:0005737">
    <property type="term" value="C:cytoplasm"/>
    <property type="evidence" value="ECO:0007669"/>
    <property type="project" value="TreeGrafter"/>
</dbReference>
<keyword evidence="3 6" id="KW-1133">Transmembrane helix</keyword>
<comment type="subcellular location">
    <subcellularLocation>
        <location evidence="1">Endomembrane system</location>
    </subcellularLocation>
</comment>
<dbReference type="PANTHER" id="PTHR12953:SF0">
    <property type="entry name" value="SUN DOMAIN-CONTAINING OSSIFICATION FACTOR"/>
    <property type="match status" value="1"/>
</dbReference>
<name>A0A836H8J7_LEIEN</name>
<dbReference type="PANTHER" id="PTHR12953">
    <property type="entry name" value="MEMBRANE PROTEIN CH1 RELATED"/>
    <property type="match status" value="1"/>
</dbReference>
<dbReference type="RefSeq" id="XP_067690780.1">
    <property type="nucleotide sequence ID" value="XM_067834677.1"/>
</dbReference>
<dbReference type="OrthoDB" id="266334at2759"/>
<dbReference type="Pfam" id="PF07738">
    <property type="entry name" value="Sad1_UNC"/>
    <property type="match status" value="1"/>
</dbReference>
<dbReference type="InterPro" id="IPR012919">
    <property type="entry name" value="SUN_dom"/>
</dbReference>
<dbReference type="GO" id="GO:0016020">
    <property type="term" value="C:membrane"/>
    <property type="evidence" value="ECO:0007669"/>
    <property type="project" value="InterPro"/>
</dbReference>
<protein>
    <recommendedName>
        <fullName evidence="7">SUN domain-containing protein</fullName>
    </recommendedName>
</protein>
<keyword evidence="9" id="KW-1185">Reference proteome</keyword>
<sequence>MQPEERVVVLGALLLLLLLLLCILFSAPLELLSVGGHRNSSAAAETASLSPLKRLHRDLAPGLSTNYASLYLGATVVSTEPPSCQGGSALISDSVDRYVLCPCDAPRKQFVVQLIRDVEVRAVMVRNAEHFSSGVRNFTLLGSLKYPTSTWFVLGRFEAEQRRGRQYFDVAPCTQVRFIKLQWATSYGPEPWCTITSFQVYGIDALETLTRFDEENLRAGEDVFELGDGHRGSPGMDRFRRKALPSPQRDVTVPSAAGSRAAPSMSGAAPAIGAPLAPTSMDELAAGIWDGATTAAKAPKGAEPDGLLMSPMDIAVSADAGPPFQSDADAKQPSSGNAIVLAATVSAIQSPSWCAGHPISWNASLQCTASHSASLWGPCASATCGASYVTGVAAPAGVSASSVSSARSKGLSVSKSLYQSAAASLLTQLLRQQRSMRHELMLLTQRERYMAQELNRTRALISDIYKKYKGAAKGLSEYRGQIRELQVEIRALHERFREPRSSFDEGGGTGGGGRSTMRDGTAMAAAACALFALTAVLVLIASSSSSKGFVGSPSRWGRSYSVSCGGGGSPLG</sequence>
<evidence type="ECO:0000313" key="9">
    <source>
        <dbReference type="Proteomes" id="UP000674179"/>
    </source>
</evidence>
<dbReference type="GeneID" id="94170187"/>
<dbReference type="AlphaFoldDB" id="A0A836H8J7"/>
<keyword evidence="2 6" id="KW-0812">Transmembrane</keyword>
<comment type="caution">
    <text evidence="8">The sequence shown here is derived from an EMBL/GenBank/DDBJ whole genome shotgun (WGS) entry which is preliminary data.</text>
</comment>
<evidence type="ECO:0000256" key="5">
    <source>
        <dbReference type="SAM" id="MobiDB-lite"/>
    </source>
</evidence>
<proteinExistence type="predicted"/>
<dbReference type="Proteomes" id="UP000674179">
    <property type="component" value="Chromosome 30"/>
</dbReference>
<feature type="transmembrane region" description="Helical" evidence="6">
    <location>
        <begin position="522"/>
        <end position="541"/>
    </location>
</feature>
<evidence type="ECO:0000256" key="4">
    <source>
        <dbReference type="ARBA" id="ARBA00023136"/>
    </source>
</evidence>
<reference evidence="8 9" key="1">
    <citation type="submission" date="2021-02" db="EMBL/GenBank/DDBJ databases">
        <title>Leishmania (Mundinia) enrietti genome sequencing and assembly.</title>
        <authorList>
            <person name="Almutairi H."/>
            <person name="Gatherer D."/>
        </authorList>
    </citation>
    <scope>NUCLEOTIDE SEQUENCE [LARGE SCALE GENOMIC DNA]</scope>
    <source>
        <strain evidence="8">CUR178</strain>
    </source>
</reference>
<organism evidence="8 9">
    <name type="scientific">Leishmania enriettii</name>
    <dbReference type="NCBI Taxonomy" id="5663"/>
    <lineage>
        <taxon>Eukaryota</taxon>
        <taxon>Discoba</taxon>
        <taxon>Euglenozoa</taxon>
        <taxon>Kinetoplastea</taxon>
        <taxon>Metakinetoplastina</taxon>
        <taxon>Trypanosomatida</taxon>
        <taxon>Trypanosomatidae</taxon>
        <taxon>Leishmaniinae</taxon>
        <taxon>Leishmania</taxon>
    </lineage>
</organism>
<feature type="region of interest" description="Disordered" evidence="5">
    <location>
        <begin position="224"/>
        <end position="265"/>
    </location>
</feature>
<accession>A0A836H8J7</accession>
<feature type="domain" description="SUN" evidence="7">
    <location>
        <begin position="41"/>
        <end position="205"/>
    </location>
</feature>
<evidence type="ECO:0000256" key="1">
    <source>
        <dbReference type="ARBA" id="ARBA00004308"/>
    </source>
</evidence>
<gene>
    <name evidence="8" type="ORF">CUR178_02937</name>
</gene>
<keyword evidence="4 6" id="KW-0472">Membrane</keyword>
<dbReference type="PROSITE" id="PS51469">
    <property type="entry name" value="SUN"/>
    <property type="match status" value="1"/>
</dbReference>
<evidence type="ECO:0000256" key="6">
    <source>
        <dbReference type="SAM" id="Phobius"/>
    </source>
</evidence>